<dbReference type="Proteomes" id="UP001305421">
    <property type="component" value="Chromosome"/>
</dbReference>
<evidence type="ECO:0008006" key="4">
    <source>
        <dbReference type="Google" id="ProtNLM"/>
    </source>
</evidence>
<dbReference type="EMBL" id="CP115543">
    <property type="protein sequence ID" value="WNH48868.1"/>
    <property type="molecule type" value="Genomic_DNA"/>
</dbReference>
<proteinExistence type="predicted"/>
<feature type="chain" id="PRO_5046016521" description="Sel1 repeat family protein" evidence="1">
    <location>
        <begin position="24"/>
        <end position="238"/>
    </location>
</feature>
<evidence type="ECO:0000313" key="2">
    <source>
        <dbReference type="EMBL" id="WNH48868.1"/>
    </source>
</evidence>
<gene>
    <name evidence="2" type="ORF">PDM28_00600</name>
</gene>
<dbReference type="Gene3D" id="1.25.40.10">
    <property type="entry name" value="Tetratricopeptide repeat domain"/>
    <property type="match status" value="1"/>
</dbReference>
<name>A0ABY9YDB5_9GAMM</name>
<evidence type="ECO:0000313" key="3">
    <source>
        <dbReference type="Proteomes" id="UP001305421"/>
    </source>
</evidence>
<reference evidence="2 3" key="1">
    <citation type="submission" date="2022-12" db="EMBL/GenBank/DDBJ databases">
        <title>Two new species, Stenotrophomonas aracearum and Stenotrophomonas oahuensis, isolated from Anthurium (Araceae family) in Hawaii.</title>
        <authorList>
            <person name="Chunag S.C."/>
            <person name="Dobhal S."/>
            <person name="Alvarez A."/>
            <person name="Arif M."/>
        </authorList>
    </citation>
    <scope>NUCLEOTIDE SEQUENCE [LARGE SCALE GENOMIC DNA]</scope>
    <source>
        <strain evidence="2 3">A5588</strain>
    </source>
</reference>
<keyword evidence="1" id="KW-0732">Signal</keyword>
<organism evidence="2 3">
    <name type="scientific">Stenotrophomonas aracearum</name>
    <dbReference type="NCBI Taxonomy" id="3003272"/>
    <lineage>
        <taxon>Bacteria</taxon>
        <taxon>Pseudomonadati</taxon>
        <taxon>Pseudomonadota</taxon>
        <taxon>Gammaproteobacteria</taxon>
        <taxon>Lysobacterales</taxon>
        <taxon>Lysobacteraceae</taxon>
        <taxon>Stenotrophomonas</taxon>
    </lineage>
</organism>
<keyword evidence="3" id="KW-1185">Reference proteome</keyword>
<feature type="signal peptide" evidence="1">
    <location>
        <begin position="1"/>
        <end position="23"/>
    </location>
</feature>
<dbReference type="SUPFAM" id="SSF81901">
    <property type="entry name" value="HCP-like"/>
    <property type="match status" value="1"/>
</dbReference>
<dbReference type="InterPro" id="IPR011990">
    <property type="entry name" value="TPR-like_helical_dom_sf"/>
</dbReference>
<evidence type="ECO:0000256" key="1">
    <source>
        <dbReference type="SAM" id="SignalP"/>
    </source>
</evidence>
<dbReference type="RefSeq" id="WP_311183376.1">
    <property type="nucleotide sequence ID" value="NZ_CP115543.1"/>
</dbReference>
<sequence>MNGHLKYLLWAVVAVMAVSPVVAQPQMADMRAREVLSSDAFLVSHPDMRYRQLGHRAQAEGRMEQARSYYQLAARYADKLSQAALAEMWWKGQGGPTDRAMAYIWMDLAAERGTPYLLYQRERYWAELDAADRARAVNEGGAVYAEYGDPSSKPRLERELRTGLKRVSGSRTGSVARMEMMVRDPRGARKVDADAFYQAEYWEPTKYWEWKTAELKRIGHVKGTVDVGPATRVARPAD</sequence>
<protein>
    <recommendedName>
        <fullName evidence="4">Sel1 repeat family protein</fullName>
    </recommendedName>
</protein>
<accession>A0ABY9YDB5</accession>